<dbReference type="EMBL" id="BMHA01000007">
    <property type="protein sequence ID" value="GGI06693.1"/>
    <property type="molecule type" value="Genomic_DNA"/>
</dbReference>
<organism evidence="1 2">
    <name type="scientific">Egicoccus halophilus</name>
    <dbReference type="NCBI Taxonomy" id="1670830"/>
    <lineage>
        <taxon>Bacteria</taxon>
        <taxon>Bacillati</taxon>
        <taxon>Actinomycetota</taxon>
        <taxon>Nitriliruptoria</taxon>
        <taxon>Egicoccales</taxon>
        <taxon>Egicoccaceae</taxon>
        <taxon>Egicoccus</taxon>
    </lineage>
</organism>
<comment type="caution">
    <text evidence="1">The sequence shown here is derived from an EMBL/GenBank/DDBJ whole genome shotgun (WGS) entry which is preliminary data.</text>
</comment>
<dbReference type="OrthoDB" id="10019463at2"/>
<gene>
    <name evidence="1" type="ORF">GCM10011354_20370</name>
</gene>
<keyword evidence="2" id="KW-1185">Reference proteome</keyword>
<dbReference type="Proteomes" id="UP000650511">
    <property type="component" value="Unassembled WGS sequence"/>
</dbReference>
<evidence type="ECO:0000313" key="1">
    <source>
        <dbReference type="EMBL" id="GGI06693.1"/>
    </source>
</evidence>
<name>A0A8J3EUU6_9ACTN</name>
<evidence type="ECO:0000313" key="2">
    <source>
        <dbReference type="Proteomes" id="UP000650511"/>
    </source>
</evidence>
<evidence type="ECO:0008006" key="3">
    <source>
        <dbReference type="Google" id="ProtNLM"/>
    </source>
</evidence>
<proteinExistence type="predicted"/>
<dbReference type="AlphaFoldDB" id="A0A8J3EUU6"/>
<sequence length="193" mass="19881">MAELLRVEVREDAHRLVAPVPVLDPATAAVVEQAVSLASARAYAEGEAAGRRASSASAGEIGARLDTLFGELLAQRAATREADLTLATALATDVLGATPPASALALLERARQAASVLDDDPLEVLLHPQDHAALVDTPRDARLRLAADPSVAPGDVVLRGAWGGAELTRAALLEAATRLRAEGWITDVPGGAP</sequence>
<protein>
    <recommendedName>
        <fullName evidence="3">Flagellar assembly protein FliH/Type III secretion system HrpE domain-containing protein</fullName>
    </recommendedName>
</protein>
<reference evidence="1" key="2">
    <citation type="submission" date="2020-09" db="EMBL/GenBank/DDBJ databases">
        <authorList>
            <person name="Sun Q."/>
            <person name="Zhou Y."/>
        </authorList>
    </citation>
    <scope>NUCLEOTIDE SEQUENCE</scope>
    <source>
        <strain evidence="1">CGMCC 1.14988</strain>
    </source>
</reference>
<dbReference type="RefSeq" id="WP_130649047.1">
    <property type="nucleotide sequence ID" value="NZ_BMHA01000007.1"/>
</dbReference>
<reference evidence="1" key="1">
    <citation type="journal article" date="2014" name="Int. J. Syst. Evol. Microbiol.">
        <title>Complete genome sequence of Corynebacterium casei LMG S-19264T (=DSM 44701T), isolated from a smear-ripened cheese.</title>
        <authorList>
            <consortium name="US DOE Joint Genome Institute (JGI-PGF)"/>
            <person name="Walter F."/>
            <person name="Albersmeier A."/>
            <person name="Kalinowski J."/>
            <person name="Ruckert C."/>
        </authorList>
    </citation>
    <scope>NUCLEOTIDE SEQUENCE</scope>
    <source>
        <strain evidence="1">CGMCC 1.14988</strain>
    </source>
</reference>
<accession>A0A8J3EUU6</accession>